<protein>
    <submittedName>
        <fullName evidence="2">Uncharacterized protein</fullName>
    </submittedName>
</protein>
<dbReference type="RefSeq" id="XP_043040398.1">
    <property type="nucleotide sequence ID" value="XM_043190429.1"/>
</dbReference>
<gene>
    <name evidence="2" type="ORF">BT62DRAFT_993784</name>
</gene>
<dbReference type="GeneID" id="66112726"/>
<proteinExistence type="predicted"/>
<sequence length="667" mass="76414">MAGRAHPYHPYEPDSISGHVRYVHSLQRAEASKTARKQANGLPVNRNINQTRQPEQAAVKFARKTNQMGRMPIPGSSGDRAPSVARKASSSAFPRPDETPWRMRHEVHRKLPSSLVPPIESHIPENHVARKQPTTAPERWVIQDEERIARAAVKSTLQRRSIITPSRKQTFVTHHSVKKKDREVFFLNADMDIVSTRNPTQRLATKAARKNDVVEIPSDSEEDEAKSLGSDSESTPSESSPESDVELTPTSDDELEYVDNNQEQDKETHSIPEPELLEAIRAHYFTTLRMQDTSRLPFMRRNLRRGFRNQCHLRGYGLQRPSGKPHITLVYDCPSVERTCTTHVTDWLCPVCELHGTFDNQEQLACHLTWDHPELEIRWEREFSLSSVQRVGPRWRLEVTIPAIPAPTPPPAEYPPDDASENGHPLEETREPEVQHERDLHAELRPEPSSEDEILLRPAVGHPPTPQAKPIATPVSLRSVTPAFTPQKMKMFQPIFRPTPTPSAIPRVAKRADRSCTPPPPDRMLGPAAQPPYLPDDLYSCRPGGPRVFDLLQMLDMRPFGVLAWTVIEREDEIFDSDDIKDEHKVMHALWARWILLNRSKFIANYCRGITEFVDQYWLMIHKAAGWKALRFWLMTMLANRYLKGEEVASVLKYYEAKTQMDLWYDE</sequence>
<name>A0A9P8ASY9_9AGAR</name>
<keyword evidence="3" id="KW-1185">Reference proteome</keyword>
<feature type="compositionally biased region" description="Acidic residues" evidence="1">
    <location>
        <begin position="241"/>
        <end position="252"/>
    </location>
</feature>
<evidence type="ECO:0000256" key="1">
    <source>
        <dbReference type="SAM" id="MobiDB-lite"/>
    </source>
</evidence>
<comment type="caution">
    <text evidence="2">The sequence shown here is derived from an EMBL/GenBank/DDBJ whole genome shotgun (WGS) entry which is preliminary data.</text>
</comment>
<accession>A0A9P8ASY9</accession>
<feature type="compositionally biased region" description="Pro residues" evidence="1">
    <location>
        <begin position="404"/>
        <end position="414"/>
    </location>
</feature>
<dbReference type="EMBL" id="MU250533">
    <property type="protein sequence ID" value="KAG7446898.1"/>
    <property type="molecule type" value="Genomic_DNA"/>
</dbReference>
<feature type="region of interest" description="Disordered" evidence="1">
    <location>
        <begin position="204"/>
        <end position="252"/>
    </location>
</feature>
<feature type="region of interest" description="Disordered" evidence="1">
    <location>
        <begin position="402"/>
        <end position="439"/>
    </location>
</feature>
<organism evidence="2 3">
    <name type="scientific">Guyanagaster necrorhizus</name>
    <dbReference type="NCBI Taxonomy" id="856835"/>
    <lineage>
        <taxon>Eukaryota</taxon>
        <taxon>Fungi</taxon>
        <taxon>Dikarya</taxon>
        <taxon>Basidiomycota</taxon>
        <taxon>Agaricomycotina</taxon>
        <taxon>Agaricomycetes</taxon>
        <taxon>Agaricomycetidae</taxon>
        <taxon>Agaricales</taxon>
        <taxon>Marasmiineae</taxon>
        <taxon>Physalacriaceae</taxon>
        <taxon>Guyanagaster</taxon>
    </lineage>
</organism>
<feature type="compositionally biased region" description="Basic and acidic residues" evidence="1">
    <location>
        <begin position="424"/>
        <end position="439"/>
    </location>
</feature>
<evidence type="ECO:0000313" key="2">
    <source>
        <dbReference type="EMBL" id="KAG7446898.1"/>
    </source>
</evidence>
<dbReference type="AlphaFoldDB" id="A0A9P8ASY9"/>
<dbReference type="OrthoDB" id="3249923at2759"/>
<evidence type="ECO:0000313" key="3">
    <source>
        <dbReference type="Proteomes" id="UP000812287"/>
    </source>
</evidence>
<feature type="compositionally biased region" description="Low complexity" evidence="1">
    <location>
        <begin position="230"/>
        <end position="240"/>
    </location>
</feature>
<reference evidence="2" key="1">
    <citation type="submission" date="2020-11" db="EMBL/GenBank/DDBJ databases">
        <title>Adaptations for nitrogen fixation in a non-lichenized fungal sporocarp promotes dispersal by wood-feeding termites.</title>
        <authorList>
            <consortium name="DOE Joint Genome Institute"/>
            <person name="Koch R.A."/>
            <person name="Yoon G."/>
            <person name="Arayal U."/>
            <person name="Lail K."/>
            <person name="Amirebrahimi M."/>
            <person name="Labutti K."/>
            <person name="Lipzen A."/>
            <person name="Riley R."/>
            <person name="Barry K."/>
            <person name="Henrissat B."/>
            <person name="Grigoriev I.V."/>
            <person name="Herr J.R."/>
            <person name="Aime M.C."/>
        </authorList>
    </citation>
    <scope>NUCLEOTIDE SEQUENCE</scope>
    <source>
        <strain evidence="2">MCA 3950</strain>
    </source>
</reference>
<dbReference type="Proteomes" id="UP000812287">
    <property type="component" value="Unassembled WGS sequence"/>
</dbReference>
<feature type="region of interest" description="Disordered" evidence="1">
    <location>
        <begin position="68"/>
        <end position="99"/>
    </location>
</feature>